<dbReference type="EMBL" id="KV749977">
    <property type="protein sequence ID" value="OCL06821.1"/>
    <property type="molecule type" value="Genomic_DNA"/>
</dbReference>
<dbReference type="PANTHER" id="PTHR36195">
    <property type="entry name" value="DOMAIN PROTEIN, PUTATIVE (AFU_ORTHOLOGUE AFUA_5G01990)-RELATED-RELATED"/>
    <property type="match status" value="1"/>
</dbReference>
<proteinExistence type="predicted"/>
<dbReference type="Proteomes" id="UP000250140">
    <property type="component" value="Unassembled WGS sequence"/>
</dbReference>
<dbReference type="Pfam" id="PF04681">
    <property type="entry name" value="Bys1"/>
    <property type="match status" value="1"/>
</dbReference>
<gene>
    <name evidence="1" type="ORF">AOQ84DRAFT_267528</name>
</gene>
<evidence type="ECO:0000313" key="1">
    <source>
        <dbReference type="EMBL" id="OCL06821.1"/>
    </source>
</evidence>
<evidence type="ECO:0000313" key="2">
    <source>
        <dbReference type="Proteomes" id="UP000250140"/>
    </source>
</evidence>
<accession>A0A8E2EYE6</accession>
<reference evidence="1 2" key="1">
    <citation type="journal article" date="2016" name="Nat. Commun.">
        <title>Ectomycorrhizal ecology is imprinted in the genome of the dominant symbiotic fungus Cenococcum geophilum.</title>
        <authorList>
            <consortium name="DOE Joint Genome Institute"/>
            <person name="Peter M."/>
            <person name="Kohler A."/>
            <person name="Ohm R.A."/>
            <person name="Kuo A."/>
            <person name="Krutzmann J."/>
            <person name="Morin E."/>
            <person name="Arend M."/>
            <person name="Barry K.W."/>
            <person name="Binder M."/>
            <person name="Choi C."/>
            <person name="Clum A."/>
            <person name="Copeland A."/>
            <person name="Grisel N."/>
            <person name="Haridas S."/>
            <person name="Kipfer T."/>
            <person name="LaButti K."/>
            <person name="Lindquist E."/>
            <person name="Lipzen A."/>
            <person name="Maire R."/>
            <person name="Meier B."/>
            <person name="Mihaltcheva S."/>
            <person name="Molinier V."/>
            <person name="Murat C."/>
            <person name="Poggeler S."/>
            <person name="Quandt C.A."/>
            <person name="Sperisen C."/>
            <person name="Tritt A."/>
            <person name="Tisserant E."/>
            <person name="Crous P.W."/>
            <person name="Henrissat B."/>
            <person name="Nehls U."/>
            <person name="Egli S."/>
            <person name="Spatafora J.W."/>
            <person name="Grigoriev I.V."/>
            <person name="Martin F.M."/>
        </authorList>
    </citation>
    <scope>NUCLEOTIDE SEQUENCE [LARGE SCALE GENOMIC DNA]</scope>
    <source>
        <strain evidence="1 2">CBS 207.34</strain>
    </source>
</reference>
<keyword evidence="2" id="KW-1185">Reference proteome</keyword>
<dbReference type="InterPro" id="IPR006771">
    <property type="entry name" value="CetA-like"/>
</dbReference>
<sequence>VVNQCLFSVFLWSVDTSIGPMQTITSGSSYYETMHWNPTTGIALKITTTPDGLYNAAPTLIWGYAINPSEKSVYYSLSDAFGNPFVGQSVSLSSNPDGACPNISYPSERSTTKVCQDIYDLVITLC</sequence>
<name>A0A8E2EYE6_9PEZI</name>
<dbReference type="AlphaFoldDB" id="A0A8E2EYE6"/>
<dbReference type="PANTHER" id="PTHR36195:SF4">
    <property type="entry name" value="DOMAIN PROTEIN, PUTATIVE (AFU_ORTHOLOGUE AFUA_5G01990)-RELATED"/>
    <property type="match status" value="1"/>
</dbReference>
<feature type="non-terminal residue" evidence="1">
    <location>
        <position position="126"/>
    </location>
</feature>
<organism evidence="1 2">
    <name type="scientific">Glonium stellatum</name>
    <dbReference type="NCBI Taxonomy" id="574774"/>
    <lineage>
        <taxon>Eukaryota</taxon>
        <taxon>Fungi</taxon>
        <taxon>Dikarya</taxon>
        <taxon>Ascomycota</taxon>
        <taxon>Pezizomycotina</taxon>
        <taxon>Dothideomycetes</taxon>
        <taxon>Pleosporomycetidae</taxon>
        <taxon>Gloniales</taxon>
        <taxon>Gloniaceae</taxon>
        <taxon>Glonium</taxon>
    </lineage>
</organism>
<dbReference type="OrthoDB" id="3682664at2759"/>
<protein>
    <submittedName>
        <fullName evidence="1">Uncharacterized protein</fullName>
    </submittedName>
</protein>
<feature type="non-terminal residue" evidence="1">
    <location>
        <position position="1"/>
    </location>
</feature>